<keyword evidence="1" id="KW-0472">Membrane</keyword>
<organism evidence="2 3">
    <name type="scientific">Sphingomonas donggukensis</name>
    <dbReference type="NCBI Taxonomy" id="2949093"/>
    <lineage>
        <taxon>Bacteria</taxon>
        <taxon>Pseudomonadati</taxon>
        <taxon>Pseudomonadota</taxon>
        <taxon>Alphaproteobacteria</taxon>
        <taxon>Sphingomonadales</taxon>
        <taxon>Sphingomonadaceae</taxon>
        <taxon>Sphingomonas</taxon>
    </lineage>
</organism>
<keyword evidence="1" id="KW-0812">Transmembrane</keyword>
<sequence>MMAMPASQVEHEMPMVDLTPRPMLTLVHDAGDYDAIERTAPGVASRGMHPGALLGLVGLYAAMLASFWTFFARDTEAALVITMVTVLMIVYFGLIVGGILVADTPVPGEPQRSFAAFLAGPVETLNDVITGRQAIVQILFLPACMVVLATIIGIIARISQMG</sequence>
<reference evidence="2" key="1">
    <citation type="submission" date="2022-05" db="EMBL/GenBank/DDBJ databases">
        <title>Sphingomonas sp. strain RMG20 Genome sequencing and assembly.</title>
        <authorList>
            <person name="Kim I."/>
        </authorList>
    </citation>
    <scope>NUCLEOTIDE SEQUENCE</scope>
    <source>
        <strain evidence="2">RMG20</strain>
    </source>
</reference>
<keyword evidence="3" id="KW-1185">Reference proteome</keyword>
<evidence type="ECO:0000256" key="1">
    <source>
        <dbReference type="SAM" id="Phobius"/>
    </source>
</evidence>
<feature type="transmembrane region" description="Helical" evidence="1">
    <location>
        <begin position="134"/>
        <end position="156"/>
    </location>
</feature>
<dbReference type="RefSeq" id="WP_250750009.1">
    <property type="nucleotide sequence ID" value="NZ_CP098401.1"/>
</dbReference>
<keyword evidence="1" id="KW-1133">Transmembrane helix</keyword>
<name>A0ABY4TR71_9SPHN</name>
<evidence type="ECO:0000313" key="3">
    <source>
        <dbReference type="Proteomes" id="UP001055580"/>
    </source>
</evidence>
<proteinExistence type="predicted"/>
<protein>
    <recommendedName>
        <fullName evidence="4">Yip1 domain-containing protein</fullName>
    </recommendedName>
</protein>
<dbReference type="EMBL" id="CP098401">
    <property type="protein sequence ID" value="URW74870.1"/>
    <property type="molecule type" value="Genomic_DNA"/>
</dbReference>
<dbReference type="Proteomes" id="UP001055580">
    <property type="component" value="Chromosome"/>
</dbReference>
<gene>
    <name evidence="2" type="ORF">M9980_09860</name>
</gene>
<feature type="transmembrane region" description="Helical" evidence="1">
    <location>
        <begin position="51"/>
        <end position="71"/>
    </location>
</feature>
<evidence type="ECO:0008006" key="4">
    <source>
        <dbReference type="Google" id="ProtNLM"/>
    </source>
</evidence>
<accession>A0ABY4TR71</accession>
<feature type="transmembrane region" description="Helical" evidence="1">
    <location>
        <begin position="78"/>
        <end position="102"/>
    </location>
</feature>
<evidence type="ECO:0000313" key="2">
    <source>
        <dbReference type="EMBL" id="URW74870.1"/>
    </source>
</evidence>